<dbReference type="GO" id="GO:1901137">
    <property type="term" value="P:carbohydrate derivative biosynthetic process"/>
    <property type="evidence" value="ECO:0007669"/>
    <property type="project" value="UniProtKB-ARBA"/>
</dbReference>
<dbReference type="InterPro" id="IPR028098">
    <property type="entry name" value="Glyco_trans_4-like_N"/>
</dbReference>
<reference evidence="5 6" key="1">
    <citation type="submission" date="2017-09" db="EMBL/GenBank/DDBJ databases">
        <title>Bacterial strain isolated from the female urinary microbiota.</title>
        <authorList>
            <person name="Thomas-White K."/>
            <person name="Kumar N."/>
            <person name="Forster S."/>
            <person name="Putonti C."/>
            <person name="Lawley T."/>
            <person name="Wolfe A.J."/>
        </authorList>
    </citation>
    <scope>NUCLEOTIDE SEQUENCE [LARGE SCALE GENOMIC DNA]</scope>
    <source>
        <strain evidence="5 6">UMB0680</strain>
    </source>
</reference>
<protein>
    <recommendedName>
        <fullName evidence="1">D-inositol 3-phosphate glycosyltransferase</fullName>
    </recommendedName>
</protein>
<proteinExistence type="predicted"/>
<sequence length="582" mass="63215">MTFSFVCRQAVILARVLVEHVGSDPVFFGVQVSRRLPRTASRAVGRQLHRVPAPACQIAAKWLTGDAAGAEEDLRKQLSAKNLGAFSARLFGEFALSLRMTGEAAAFADRISKPKAARNLRARIAWQNGDMTGAVSIAGEGRLHSRLKSESQLYEPAWKPALSARITQPAVVESDVLYMLTNSLPHTQSGYTLRSHALLTAVQRRGLRVVAGTRTGYPVSVGRFSRKDRDSIDGVTYLRDVPWDQGRTAAQRLQKQAEFTAGLAAASRAQVLHTTTHFVNGVATAAAAEKLGLPWVYEVRGVLEETWAASAASDEERQRARRSERYELFRSRETELALNADRVVTLGATMARELMRRGIPEDRILIAPNAVSTELLDREINESPSAVREANGLAKDGVWVGTAASIVGYEGLDVLIDAARIARREGTDLRVLIIGDGVELPALMQQAESLGDAAVFTGRLPQRKAQELITGLDIFAVPRRNDPVCSLVTPLKPVEAAGLSRPVVLSDLPALVEALPAEARSAVSAGSAEQWAQELVRLAASVDLRRQMGLAGHRFVMQHRTWEAVGHSYARMYTALGVGGMT</sequence>
<organism evidence="5 6">
    <name type="scientific">Brevibacterium luteolum</name>
    <dbReference type="NCBI Taxonomy" id="199591"/>
    <lineage>
        <taxon>Bacteria</taxon>
        <taxon>Bacillati</taxon>
        <taxon>Actinomycetota</taxon>
        <taxon>Actinomycetes</taxon>
        <taxon>Micrococcales</taxon>
        <taxon>Brevibacteriaceae</taxon>
        <taxon>Brevibacterium</taxon>
    </lineage>
</organism>
<comment type="caution">
    <text evidence="5">The sequence shown here is derived from an EMBL/GenBank/DDBJ whole genome shotgun (WGS) entry which is preliminary data.</text>
</comment>
<evidence type="ECO:0000256" key="1">
    <source>
        <dbReference type="ARBA" id="ARBA00021292"/>
    </source>
</evidence>
<dbReference type="GO" id="GO:0016758">
    <property type="term" value="F:hexosyltransferase activity"/>
    <property type="evidence" value="ECO:0007669"/>
    <property type="project" value="TreeGrafter"/>
</dbReference>
<keyword evidence="3" id="KW-0808">Transferase</keyword>
<keyword evidence="2" id="KW-0328">Glycosyltransferase</keyword>
<evidence type="ECO:0000256" key="2">
    <source>
        <dbReference type="ARBA" id="ARBA00022676"/>
    </source>
</evidence>
<dbReference type="EMBL" id="PNFZ01000012">
    <property type="protein sequence ID" value="PMB96962.1"/>
    <property type="molecule type" value="Genomic_DNA"/>
</dbReference>
<evidence type="ECO:0000313" key="5">
    <source>
        <dbReference type="EMBL" id="PMB96962.1"/>
    </source>
</evidence>
<gene>
    <name evidence="5" type="ORF">CJ198_13885</name>
</gene>
<dbReference type="Pfam" id="PF13579">
    <property type="entry name" value="Glyco_trans_4_4"/>
    <property type="match status" value="1"/>
</dbReference>
<dbReference type="Proteomes" id="UP000235703">
    <property type="component" value="Unassembled WGS sequence"/>
</dbReference>
<dbReference type="RefSeq" id="WP_102163205.1">
    <property type="nucleotide sequence ID" value="NZ_PNFZ01000012.1"/>
</dbReference>
<dbReference type="PANTHER" id="PTHR45947">
    <property type="entry name" value="SULFOQUINOVOSYL TRANSFERASE SQD2"/>
    <property type="match status" value="1"/>
</dbReference>
<dbReference type="AlphaFoldDB" id="A0A2N6PE45"/>
<dbReference type="Pfam" id="PF13692">
    <property type="entry name" value="Glyco_trans_1_4"/>
    <property type="match status" value="1"/>
</dbReference>
<dbReference type="PANTHER" id="PTHR45947:SF3">
    <property type="entry name" value="SULFOQUINOVOSYL TRANSFERASE SQD2"/>
    <property type="match status" value="1"/>
</dbReference>
<evidence type="ECO:0000259" key="4">
    <source>
        <dbReference type="Pfam" id="PF13579"/>
    </source>
</evidence>
<evidence type="ECO:0000256" key="3">
    <source>
        <dbReference type="ARBA" id="ARBA00022679"/>
    </source>
</evidence>
<feature type="domain" description="Glycosyltransferase subfamily 4-like N-terminal" evidence="4">
    <location>
        <begin position="190"/>
        <end position="369"/>
    </location>
</feature>
<dbReference type="InterPro" id="IPR050194">
    <property type="entry name" value="Glycosyltransferase_grp1"/>
</dbReference>
<dbReference type="SUPFAM" id="SSF53756">
    <property type="entry name" value="UDP-Glycosyltransferase/glycogen phosphorylase"/>
    <property type="match status" value="1"/>
</dbReference>
<name>A0A2N6PE45_9MICO</name>
<accession>A0A2N6PE45</accession>
<evidence type="ECO:0000313" key="6">
    <source>
        <dbReference type="Proteomes" id="UP000235703"/>
    </source>
</evidence>
<dbReference type="Gene3D" id="3.40.50.2000">
    <property type="entry name" value="Glycogen Phosphorylase B"/>
    <property type="match status" value="2"/>
</dbReference>
<keyword evidence="6" id="KW-1185">Reference proteome</keyword>
<dbReference type="OrthoDB" id="509705at2"/>